<dbReference type="SUPFAM" id="SSF47616">
    <property type="entry name" value="GST C-terminal domain-like"/>
    <property type="match status" value="1"/>
</dbReference>
<sequence>MWAVHVLVSKASWTFRKKNTLHDLPSKVADSLGIMATWWARRSIEIPIEVLAKKISAAPTGVWPDGVSPEYTIPIIQDHESTGAVVSDSPAIATYLDKTYPSSGPVLFPAETMASQLTLTDAANDAFQYLRMNEQTTVHMGERLSGTYTLTAPEGEERKKVWARTTENLRKTNKWFEGSEGDFVMGDEPCFADTVMSTFLWLIGSRIGRESEEGKDNVTWHDRRWGKHPDRIEPFEGVA</sequence>
<dbReference type="Proteomes" id="UP001175227">
    <property type="component" value="Unassembled WGS sequence"/>
</dbReference>
<dbReference type="Gene3D" id="1.20.1050.10">
    <property type="match status" value="1"/>
</dbReference>
<evidence type="ECO:0000259" key="1">
    <source>
        <dbReference type="Pfam" id="PF22041"/>
    </source>
</evidence>
<dbReference type="InterPro" id="IPR036249">
    <property type="entry name" value="Thioredoxin-like_sf"/>
</dbReference>
<protein>
    <recommendedName>
        <fullName evidence="1">Glutathione S-transferase UstS-like C-terminal domain-containing protein</fullName>
    </recommendedName>
</protein>
<gene>
    <name evidence="2" type="ORF">IW261DRAFT_1423118</name>
</gene>
<reference evidence="2" key="1">
    <citation type="submission" date="2023-06" db="EMBL/GenBank/DDBJ databases">
        <authorList>
            <consortium name="Lawrence Berkeley National Laboratory"/>
            <person name="Ahrendt S."/>
            <person name="Sahu N."/>
            <person name="Indic B."/>
            <person name="Wong-Bajracharya J."/>
            <person name="Merenyi Z."/>
            <person name="Ke H.-M."/>
            <person name="Monk M."/>
            <person name="Kocsube S."/>
            <person name="Drula E."/>
            <person name="Lipzen A."/>
            <person name="Balint B."/>
            <person name="Henrissat B."/>
            <person name="Andreopoulos B."/>
            <person name="Martin F.M."/>
            <person name="Harder C.B."/>
            <person name="Rigling D."/>
            <person name="Ford K.L."/>
            <person name="Foster G.D."/>
            <person name="Pangilinan J."/>
            <person name="Papanicolaou A."/>
            <person name="Barry K."/>
            <person name="LaButti K."/>
            <person name="Viragh M."/>
            <person name="Koriabine M."/>
            <person name="Yan M."/>
            <person name="Riley R."/>
            <person name="Champramary S."/>
            <person name="Plett K.L."/>
            <person name="Tsai I.J."/>
            <person name="Slot J."/>
            <person name="Sipos G."/>
            <person name="Plett J."/>
            <person name="Nagy L.G."/>
            <person name="Grigoriev I.V."/>
        </authorList>
    </citation>
    <scope>NUCLEOTIDE SEQUENCE</scope>
    <source>
        <strain evidence="2">ICMP 16352</strain>
    </source>
</reference>
<dbReference type="InterPro" id="IPR054416">
    <property type="entry name" value="GST_UstS-like_C"/>
</dbReference>
<evidence type="ECO:0000313" key="2">
    <source>
        <dbReference type="EMBL" id="KAK0474243.1"/>
    </source>
</evidence>
<dbReference type="Gene3D" id="3.40.30.10">
    <property type="entry name" value="Glutaredoxin"/>
    <property type="match status" value="1"/>
</dbReference>
<dbReference type="EMBL" id="JAUEPR010000028">
    <property type="protein sequence ID" value="KAK0474243.1"/>
    <property type="molecule type" value="Genomic_DNA"/>
</dbReference>
<keyword evidence="3" id="KW-1185">Reference proteome</keyword>
<dbReference type="InterPro" id="IPR036282">
    <property type="entry name" value="Glutathione-S-Trfase_C_sf"/>
</dbReference>
<dbReference type="SUPFAM" id="SSF52833">
    <property type="entry name" value="Thioredoxin-like"/>
    <property type="match status" value="1"/>
</dbReference>
<name>A0AA39NYJ7_9AGAR</name>
<dbReference type="AlphaFoldDB" id="A0AA39NYJ7"/>
<evidence type="ECO:0000313" key="3">
    <source>
        <dbReference type="Proteomes" id="UP001175227"/>
    </source>
</evidence>
<organism evidence="2 3">
    <name type="scientific">Armillaria novae-zelandiae</name>
    <dbReference type="NCBI Taxonomy" id="153914"/>
    <lineage>
        <taxon>Eukaryota</taxon>
        <taxon>Fungi</taxon>
        <taxon>Dikarya</taxon>
        <taxon>Basidiomycota</taxon>
        <taxon>Agaricomycotina</taxon>
        <taxon>Agaricomycetes</taxon>
        <taxon>Agaricomycetidae</taxon>
        <taxon>Agaricales</taxon>
        <taxon>Marasmiineae</taxon>
        <taxon>Physalacriaceae</taxon>
        <taxon>Armillaria</taxon>
    </lineage>
</organism>
<dbReference type="Pfam" id="PF22041">
    <property type="entry name" value="GST_C_7"/>
    <property type="match status" value="1"/>
</dbReference>
<comment type="caution">
    <text evidence="2">The sequence shown here is derived from an EMBL/GenBank/DDBJ whole genome shotgun (WGS) entry which is preliminary data.</text>
</comment>
<proteinExistence type="predicted"/>
<accession>A0AA39NYJ7</accession>
<feature type="domain" description="Glutathione S-transferase UstS-like C-terminal" evidence="1">
    <location>
        <begin position="151"/>
        <end position="235"/>
    </location>
</feature>